<accession>A0A9P0ZKC0</accession>
<keyword evidence="2" id="KW-1185">Reference proteome</keyword>
<comment type="caution">
    <text evidence="1">The sequence shown here is derived from an EMBL/GenBank/DDBJ whole genome shotgun (WGS) entry which is preliminary data.</text>
</comment>
<dbReference type="Proteomes" id="UP001152484">
    <property type="component" value="Unassembled WGS sequence"/>
</dbReference>
<dbReference type="AlphaFoldDB" id="A0A9P0ZKC0"/>
<protein>
    <recommendedName>
        <fullName evidence="3">Acid phosphatase/vanadium-dependent haloperoxidase-related protein</fullName>
    </recommendedName>
</protein>
<sequence length="154" mass="15925">MTILSLGCCFPAALLSRNHTASFGTKKSIAPSRRFGGFSSSCGPSFTVACLGDGANRITDIIHNKVLIAAALSAAVGQLSKPFTSAIFHGQDFDIRQAFQSGGFPSTHSSAAVATATSIGLDRGFSDAVFGLAVVYAGIVMYDAQVCVEQIPLC</sequence>
<evidence type="ECO:0000313" key="2">
    <source>
        <dbReference type="Proteomes" id="UP001152484"/>
    </source>
</evidence>
<dbReference type="InterPro" id="IPR003832">
    <property type="entry name" value="DUF212"/>
</dbReference>
<organism evidence="1 2">
    <name type="scientific">Cuscuta europaea</name>
    <name type="common">European dodder</name>
    <dbReference type="NCBI Taxonomy" id="41803"/>
    <lineage>
        <taxon>Eukaryota</taxon>
        <taxon>Viridiplantae</taxon>
        <taxon>Streptophyta</taxon>
        <taxon>Embryophyta</taxon>
        <taxon>Tracheophyta</taxon>
        <taxon>Spermatophyta</taxon>
        <taxon>Magnoliopsida</taxon>
        <taxon>eudicotyledons</taxon>
        <taxon>Gunneridae</taxon>
        <taxon>Pentapetalae</taxon>
        <taxon>asterids</taxon>
        <taxon>lamiids</taxon>
        <taxon>Solanales</taxon>
        <taxon>Convolvulaceae</taxon>
        <taxon>Cuscuteae</taxon>
        <taxon>Cuscuta</taxon>
        <taxon>Cuscuta subgen. Cuscuta</taxon>
    </lineage>
</organism>
<name>A0A9P0ZKC0_CUSEU</name>
<dbReference type="Pfam" id="PF02681">
    <property type="entry name" value="DUF212"/>
    <property type="match status" value="1"/>
</dbReference>
<dbReference type="PANTHER" id="PTHR31446">
    <property type="entry name" value="ACID PHOSPHATASE/VANADIUM-DEPENDENT HALOPEROXIDASE-RELATED PROTEIN"/>
    <property type="match status" value="1"/>
</dbReference>
<evidence type="ECO:0008006" key="3">
    <source>
        <dbReference type="Google" id="ProtNLM"/>
    </source>
</evidence>
<dbReference type="EMBL" id="CAMAPE010000041">
    <property type="protein sequence ID" value="CAH9102408.1"/>
    <property type="molecule type" value="Genomic_DNA"/>
</dbReference>
<evidence type="ECO:0000313" key="1">
    <source>
        <dbReference type="EMBL" id="CAH9102408.1"/>
    </source>
</evidence>
<proteinExistence type="predicted"/>
<dbReference type="OrthoDB" id="1909848at2759"/>
<reference evidence="1" key="1">
    <citation type="submission" date="2022-07" db="EMBL/GenBank/DDBJ databases">
        <authorList>
            <person name="Macas J."/>
            <person name="Novak P."/>
            <person name="Neumann P."/>
        </authorList>
    </citation>
    <scope>NUCLEOTIDE SEQUENCE</scope>
</reference>
<dbReference type="PANTHER" id="PTHR31446:SF2">
    <property type="entry name" value="ACID PHOSPHATASE_VANADIUM-DEPENDENT HALOPEROXIDASE-RELATED PROTEIN"/>
    <property type="match status" value="1"/>
</dbReference>
<gene>
    <name evidence="1" type="ORF">CEURO_LOCUS15755</name>
</gene>